<dbReference type="Proteomes" id="UP001364695">
    <property type="component" value="Unassembled WGS sequence"/>
</dbReference>
<organism evidence="1 2">
    <name type="scientific">Amphibiibacter pelophylacis</name>
    <dbReference type="NCBI Taxonomy" id="1799477"/>
    <lineage>
        <taxon>Bacteria</taxon>
        <taxon>Pseudomonadati</taxon>
        <taxon>Pseudomonadota</taxon>
        <taxon>Betaproteobacteria</taxon>
        <taxon>Burkholderiales</taxon>
        <taxon>Sphaerotilaceae</taxon>
        <taxon>Amphibiibacter</taxon>
    </lineage>
</organism>
<sequence length="279" mass="28876">MTVALAAQAPSSFEIKSARVPALTLQLRSGDLALLDQEFDQRFGAIPDFFDDEPVVIDLAPLQAPPSEAADPDGSDGAPDAPEADDAVPDVCVDFVALCALLRRYRLQPWAVYGGSASQTAAAVAAGLQAPGGLAPIFQRSEPTPTPSEASIEPAPDPTAGLPEPLVIDRMVRSGQRVYARGRDLIVLGTVNPGAEVIADGSIHVYAALRGKAIAGARGNPQARVFALGLSPELISIAGIYRTSEVPLPGGLDGQPAQVWLDSSGGAGQERLVIQALTS</sequence>
<name>A0ACC6P3B4_9BURK</name>
<comment type="caution">
    <text evidence="1">The sequence shown here is derived from an EMBL/GenBank/DDBJ whole genome shotgun (WGS) entry which is preliminary data.</text>
</comment>
<keyword evidence="2" id="KW-1185">Reference proteome</keyword>
<evidence type="ECO:0000313" key="2">
    <source>
        <dbReference type="Proteomes" id="UP001364695"/>
    </source>
</evidence>
<gene>
    <name evidence="1" type="primary">minC</name>
    <name evidence="1" type="ORF">RV045_09850</name>
</gene>
<reference evidence="1" key="1">
    <citation type="submission" date="2023-10" db="EMBL/GenBank/DDBJ databases">
        <title>Amphibacter perezi, gen. nov., sp. nov. a novel taxa of the family Comamonadaceae, class Betaproteobacteria isolated from the skin microbiota of Pelophylax perezi from different populations.</title>
        <authorList>
            <person name="Costa S."/>
            <person name="Proenca D.N."/>
            <person name="Lopes I."/>
            <person name="Morais P.V."/>
        </authorList>
    </citation>
    <scope>NUCLEOTIDE SEQUENCE</scope>
    <source>
        <strain evidence="1">SL12-8</strain>
    </source>
</reference>
<protein>
    <submittedName>
        <fullName evidence="1">Septum site-determining protein MinC</fullName>
    </submittedName>
</protein>
<accession>A0ACC6P3B4</accession>
<proteinExistence type="predicted"/>
<dbReference type="EMBL" id="JAWDIE010000014">
    <property type="protein sequence ID" value="MEJ7138723.1"/>
    <property type="molecule type" value="Genomic_DNA"/>
</dbReference>
<evidence type="ECO:0000313" key="1">
    <source>
        <dbReference type="EMBL" id="MEJ7138723.1"/>
    </source>
</evidence>